<dbReference type="AlphaFoldDB" id="A0A1V4KBE4"/>
<sequence>MEPKQRWPLAWLSSALLKPPLETPKCVEEFCRRCCFKPHTTEESGGIGPLFCMFLSCYNYCNCYVQSTCT</sequence>
<dbReference type="Proteomes" id="UP000190648">
    <property type="component" value="Unassembled WGS sequence"/>
</dbReference>
<organism evidence="1 2">
    <name type="scientific">Patagioenas fasciata monilis</name>
    <dbReference type="NCBI Taxonomy" id="372326"/>
    <lineage>
        <taxon>Eukaryota</taxon>
        <taxon>Metazoa</taxon>
        <taxon>Chordata</taxon>
        <taxon>Craniata</taxon>
        <taxon>Vertebrata</taxon>
        <taxon>Euteleostomi</taxon>
        <taxon>Archelosauria</taxon>
        <taxon>Archosauria</taxon>
        <taxon>Dinosauria</taxon>
        <taxon>Saurischia</taxon>
        <taxon>Theropoda</taxon>
        <taxon>Coelurosauria</taxon>
        <taxon>Aves</taxon>
        <taxon>Neognathae</taxon>
        <taxon>Neoaves</taxon>
        <taxon>Columbimorphae</taxon>
        <taxon>Columbiformes</taxon>
        <taxon>Columbidae</taxon>
        <taxon>Patagioenas</taxon>
    </lineage>
</organism>
<dbReference type="EMBL" id="LSYS01003958">
    <property type="protein sequence ID" value="OPJ81715.1"/>
    <property type="molecule type" value="Genomic_DNA"/>
</dbReference>
<comment type="caution">
    <text evidence="1">The sequence shown here is derived from an EMBL/GenBank/DDBJ whole genome shotgun (WGS) entry which is preliminary data.</text>
</comment>
<name>A0A1V4KBE4_PATFA</name>
<keyword evidence="2" id="KW-1185">Reference proteome</keyword>
<evidence type="ECO:0000313" key="2">
    <source>
        <dbReference type="Proteomes" id="UP000190648"/>
    </source>
</evidence>
<protein>
    <submittedName>
        <fullName evidence="1">Uncharacterized protein</fullName>
    </submittedName>
</protein>
<accession>A0A1V4KBE4</accession>
<gene>
    <name evidence="1" type="ORF">AV530_014281</name>
</gene>
<reference evidence="1 2" key="1">
    <citation type="submission" date="2016-02" db="EMBL/GenBank/DDBJ databases">
        <title>Band-tailed pigeon sequencing and assembly.</title>
        <authorList>
            <person name="Soares A.E."/>
            <person name="Novak B.J."/>
            <person name="Rice E.S."/>
            <person name="O'Connell B."/>
            <person name="Chang D."/>
            <person name="Weber S."/>
            <person name="Shapiro B."/>
        </authorList>
    </citation>
    <scope>NUCLEOTIDE SEQUENCE [LARGE SCALE GENOMIC DNA]</scope>
    <source>
        <strain evidence="1">BTP2013</strain>
        <tissue evidence="1">Blood</tissue>
    </source>
</reference>
<proteinExistence type="predicted"/>
<evidence type="ECO:0000313" key="1">
    <source>
        <dbReference type="EMBL" id="OPJ81715.1"/>
    </source>
</evidence>